<sequence>MTLTIYILIAIPICILTILIWAYFDYQKYKREHHLIILLSFLFPTLSHAQYVDNEKCCISFKTYENHQGILEYIKENVTYQFIPSSNAWKVTVKNNTNETIWLNWEKANFIINGRASGVSFYPSTTGKLPMESINSNHEINRAITASNLITGKGIGKIYNKRSIRKGQKTSATIILPIKIGNEPPFYHTFNFIVTQDN</sequence>
<name>A0A380YLG1_9BACE</name>
<keyword evidence="1" id="KW-0472">Membrane</keyword>
<evidence type="ECO:0000313" key="3">
    <source>
        <dbReference type="Proteomes" id="UP000254424"/>
    </source>
</evidence>
<reference evidence="2 3" key="1">
    <citation type="submission" date="2018-06" db="EMBL/GenBank/DDBJ databases">
        <authorList>
            <consortium name="Pathogen Informatics"/>
            <person name="Doyle S."/>
        </authorList>
    </citation>
    <scope>NUCLEOTIDE SEQUENCE [LARGE SCALE GENOMIC DNA]</scope>
    <source>
        <strain evidence="2 3">NCTC11155</strain>
    </source>
</reference>
<accession>A0A380YLG1</accession>
<evidence type="ECO:0000313" key="2">
    <source>
        <dbReference type="EMBL" id="SUV29695.1"/>
    </source>
</evidence>
<proteinExistence type="predicted"/>
<dbReference type="STRING" id="483216.BACEGG_02135"/>
<protein>
    <recommendedName>
        <fullName evidence="4">Transmembrane protein</fullName>
    </recommendedName>
</protein>
<evidence type="ECO:0008006" key="4">
    <source>
        <dbReference type="Google" id="ProtNLM"/>
    </source>
</evidence>
<dbReference type="EMBL" id="UFSX01000001">
    <property type="protein sequence ID" value="SUV29695.1"/>
    <property type="molecule type" value="Genomic_DNA"/>
</dbReference>
<dbReference type="OrthoDB" id="1049404at2"/>
<dbReference type="Proteomes" id="UP000254424">
    <property type="component" value="Unassembled WGS sequence"/>
</dbReference>
<organism evidence="2 3">
    <name type="scientific">Bacteroides eggerthii</name>
    <dbReference type="NCBI Taxonomy" id="28111"/>
    <lineage>
        <taxon>Bacteria</taxon>
        <taxon>Pseudomonadati</taxon>
        <taxon>Bacteroidota</taxon>
        <taxon>Bacteroidia</taxon>
        <taxon>Bacteroidales</taxon>
        <taxon>Bacteroidaceae</taxon>
        <taxon>Bacteroides</taxon>
    </lineage>
</organism>
<dbReference type="GeneID" id="93071582"/>
<dbReference type="RefSeq" id="WP_004290456.1">
    <property type="nucleotide sequence ID" value="NZ_CABKNQ010000018.1"/>
</dbReference>
<feature type="transmembrane region" description="Helical" evidence="1">
    <location>
        <begin position="6"/>
        <end position="23"/>
    </location>
</feature>
<dbReference type="AlphaFoldDB" id="A0A380YLG1"/>
<keyword evidence="1" id="KW-1133">Transmembrane helix</keyword>
<evidence type="ECO:0000256" key="1">
    <source>
        <dbReference type="SAM" id="Phobius"/>
    </source>
</evidence>
<keyword evidence="1" id="KW-0812">Transmembrane</keyword>
<gene>
    <name evidence="2" type="ORF">NCTC11155_01685</name>
</gene>